<comment type="caution">
    <text evidence="1">The sequence shown here is derived from an EMBL/GenBank/DDBJ whole genome shotgun (WGS) entry which is preliminary data.</text>
</comment>
<name>A0ACC0MG66_RHOML</name>
<evidence type="ECO:0000313" key="1">
    <source>
        <dbReference type="EMBL" id="KAI8539962.1"/>
    </source>
</evidence>
<keyword evidence="2" id="KW-1185">Reference proteome</keyword>
<sequence length="142" mass="16251">MVELSVDIRDDERIWLCFSEFQSKVLCPLRVCLFVSEKNETTQEQHPVSFPSTFLGFSCNPSISSNPWRRNWLLFKRWGESGGFSLSFQSKFSALSVSVSLFLSTMKLLTSFTCKIFYHFLGLFVGVQTLEVNHVMVIGFGL</sequence>
<protein>
    <submittedName>
        <fullName evidence="1">Uncharacterized protein</fullName>
    </submittedName>
</protein>
<proteinExistence type="predicted"/>
<reference evidence="1" key="1">
    <citation type="submission" date="2022-02" db="EMBL/GenBank/DDBJ databases">
        <title>Plant Genome Project.</title>
        <authorList>
            <person name="Zhang R.-G."/>
        </authorList>
    </citation>
    <scope>NUCLEOTIDE SEQUENCE</scope>
    <source>
        <strain evidence="1">AT1</strain>
    </source>
</reference>
<accession>A0ACC0MG66</accession>
<evidence type="ECO:0000313" key="2">
    <source>
        <dbReference type="Proteomes" id="UP001062846"/>
    </source>
</evidence>
<organism evidence="1 2">
    <name type="scientific">Rhododendron molle</name>
    <name type="common">Chinese azalea</name>
    <name type="synonym">Azalea mollis</name>
    <dbReference type="NCBI Taxonomy" id="49168"/>
    <lineage>
        <taxon>Eukaryota</taxon>
        <taxon>Viridiplantae</taxon>
        <taxon>Streptophyta</taxon>
        <taxon>Embryophyta</taxon>
        <taxon>Tracheophyta</taxon>
        <taxon>Spermatophyta</taxon>
        <taxon>Magnoliopsida</taxon>
        <taxon>eudicotyledons</taxon>
        <taxon>Gunneridae</taxon>
        <taxon>Pentapetalae</taxon>
        <taxon>asterids</taxon>
        <taxon>Ericales</taxon>
        <taxon>Ericaceae</taxon>
        <taxon>Ericoideae</taxon>
        <taxon>Rhodoreae</taxon>
        <taxon>Rhododendron</taxon>
    </lineage>
</organism>
<dbReference type="EMBL" id="CM046396">
    <property type="protein sequence ID" value="KAI8539962.1"/>
    <property type="molecule type" value="Genomic_DNA"/>
</dbReference>
<dbReference type="Proteomes" id="UP001062846">
    <property type="component" value="Chromosome 9"/>
</dbReference>
<gene>
    <name evidence="1" type="ORF">RHMOL_Rhmol09G0223500</name>
</gene>